<keyword evidence="3" id="KW-1185">Reference proteome</keyword>
<feature type="compositionally biased region" description="Basic and acidic residues" evidence="1">
    <location>
        <begin position="1"/>
        <end position="17"/>
    </location>
</feature>
<evidence type="ECO:0000256" key="1">
    <source>
        <dbReference type="SAM" id="MobiDB-lite"/>
    </source>
</evidence>
<reference evidence="3" key="1">
    <citation type="submission" date="2015-10" db="EMBL/GenBank/DDBJ databases">
        <authorList>
            <person name="Lehtovirta-Morley L.E."/>
            <person name="Vieille C."/>
        </authorList>
    </citation>
    <scope>NUCLEOTIDE SEQUENCE [LARGE SCALE GENOMIC DNA]</scope>
</reference>
<sequence>MLDNRLMTKDKKKEAKKPAKKVAPKKETSKKEVIKKEAPKAKPKEKTKLKEDIVQEDDGIIVVEDDTGLDKEAELEARKAYLEEARSQEASDD</sequence>
<dbReference type="AlphaFoldDB" id="A0A128A3E2"/>
<feature type="region of interest" description="Disordered" evidence="1">
    <location>
        <begin position="1"/>
        <end position="50"/>
    </location>
</feature>
<proteinExistence type="predicted"/>
<dbReference type="Proteomes" id="UP000196239">
    <property type="component" value="Chromosome 1"/>
</dbReference>
<accession>A0A128A3E2</accession>
<evidence type="ECO:0000313" key="2">
    <source>
        <dbReference type="EMBL" id="CUR51861.1"/>
    </source>
</evidence>
<protein>
    <submittedName>
        <fullName evidence="2">Uncharacterized protein</fullName>
    </submittedName>
</protein>
<name>A0A128A3E2_9ARCH</name>
<evidence type="ECO:0000313" key="3">
    <source>
        <dbReference type="Proteomes" id="UP000196239"/>
    </source>
</evidence>
<gene>
    <name evidence="2" type="ORF">NDEV_1096</name>
</gene>
<dbReference type="KEGG" id="ndv:NDEV_1096"/>
<feature type="compositionally biased region" description="Basic and acidic residues" evidence="1">
    <location>
        <begin position="24"/>
        <end position="50"/>
    </location>
</feature>
<organism evidence="2 3">
    <name type="scientific">Nitrosotalea devaniterrae</name>
    <dbReference type="NCBI Taxonomy" id="1078905"/>
    <lineage>
        <taxon>Archaea</taxon>
        <taxon>Nitrososphaerota</taxon>
        <taxon>Nitrososphaeria</taxon>
        <taxon>Nitrosotaleales</taxon>
        <taxon>Nitrosotaleaceae</taxon>
        <taxon>Nitrosotalea</taxon>
    </lineage>
</organism>
<dbReference type="EMBL" id="LN890280">
    <property type="protein sequence ID" value="CUR51861.1"/>
    <property type="molecule type" value="Genomic_DNA"/>
</dbReference>